<gene>
    <name evidence="1" type="ORF">BDR25DRAFT_225205</name>
</gene>
<evidence type="ECO:0000313" key="1">
    <source>
        <dbReference type="EMBL" id="KAF2470712.1"/>
    </source>
</evidence>
<protein>
    <submittedName>
        <fullName evidence="1">Cytochrome P450</fullName>
    </submittedName>
</protein>
<proteinExistence type="predicted"/>
<reference evidence="1" key="1">
    <citation type="journal article" date="2020" name="Stud. Mycol.">
        <title>101 Dothideomycetes genomes: a test case for predicting lifestyles and emergence of pathogens.</title>
        <authorList>
            <person name="Haridas S."/>
            <person name="Albert R."/>
            <person name="Binder M."/>
            <person name="Bloem J."/>
            <person name="Labutti K."/>
            <person name="Salamov A."/>
            <person name="Andreopoulos B."/>
            <person name="Baker S."/>
            <person name="Barry K."/>
            <person name="Bills G."/>
            <person name="Bluhm B."/>
            <person name="Cannon C."/>
            <person name="Castanera R."/>
            <person name="Culley D."/>
            <person name="Daum C."/>
            <person name="Ezra D."/>
            <person name="Gonzalez J."/>
            <person name="Henrissat B."/>
            <person name="Kuo A."/>
            <person name="Liang C."/>
            <person name="Lipzen A."/>
            <person name="Lutzoni F."/>
            <person name="Magnuson J."/>
            <person name="Mondo S."/>
            <person name="Nolan M."/>
            <person name="Ohm R."/>
            <person name="Pangilinan J."/>
            <person name="Park H.-J."/>
            <person name="Ramirez L."/>
            <person name="Alfaro M."/>
            <person name="Sun H."/>
            <person name="Tritt A."/>
            <person name="Yoshinaga Y."/>
            <person name="Zwiers L.-H."/>
            <person name="Turgeon B."/>
            <person name="Goodwin S."/>
            <person name="Spatafora J."/>
            <person name="Crous P."/>
            <person name="Grigoriev I."/>
        </authorList>
    </citation>
    <scope>NUCLEOTIDE SEQUENCE</scope>
    <source>
        <strain evidence="1">ATCC 200398</strain>
    </source>
</reference>
<evidence type="ECO:0000313" key="2">
    <source>
        <dbReference type="Proteomes" id="UP000799755"/>
    </source>
</evidence>
<sequence length="214" mass="23661">EHDVVFGSDTNVGTLLKESPALLNQCKYTIAVVKDTLRLYPPATSLRQGRPGVLIIDKLGNIYPTEGLATTLMNHFVHRNPRVWTRPNEFLPEHWLVELRHDLNSSQSSSAYRPFEQGPRNCIGQALAHNDMCIVQILTARTFDIVPAYGEWDLMQLKNKGIISKLALLLGLKAEVGKAVMGERAYQTSRSGAHPAGGCPCRVLLTKHSLVAPV</sequence>
<keyword evidence="2" id="KW-1185">Reference proteome</keyword>
<organism evidence="1 2">
    <name type="scientific">Lindgomyces ingoldianus</name>
    <dbReference type="NCBI Taxonomy" id="673940"/>
    <lineage>
        <taxon>Eukaryota</taxon>
        <taxon>Fungi</taxon>
        <taxon>Dikarya</taxon>
        <taxon>Ascomycota</taxon>
        <taxon>Pezizomycotina</taxon>
        <taxon>Dothideomycetes</taxon>
        <taxon>Pleosporomycetidae</taxon>
        <taxon>Pleosporales</taxon>
        <taxon>Lindgomycetaceae</taxon>
        <taxon>Lindgomyces</taxon>
    </lineage>
</organism>
<accession>A0ACB6QWP8</accession>
<feature type="non-terminal residue" evidence="1">
    <location>
        <position position="1"/>
    </location>
</feature>
<name>A0ACB6QWP8_9PLEO</name>
<comment type="caution">
    <text evidence="1">The sequence shown here is derived from an EMBL/GenBank/DDBJ whole genome shotgun (WGS) entry which is preliminary data.</text>
</comment>
<dbReference type="EMBL" id="MU003507">
    <property type="protein sequence ID" value="KAF2470712.1"/>
    <property type="molecule type" value="Genomic_DNA"/>
</dbReference>
<dbReference type="Proteomes" id="UP000799755">
    <property type="component" value="Unassembled WGS sequence"/>
</dbReference>